<accession>A0A4Q2D7U8</accession>
<sequence length="135" mass="14714">MLMTTDQSLTHTAEPYVTSPEPWDICTPSRPLPIEDPAHFSKYPPYAVLFGEFMKLSGAHDGLKSELAAARGNVNVLYQLLQRQPTPAASSSPLVSSTSTGRHGGNSALSIYISPEGRKEHSSPLKQKDYPNAKF</sequence>
<dbReference type="STRING" id="2316362.A0A4Q2D7U8"/>
<proteinExistence type="predicted"/>
<comment type="caution">
    <text evidence="2">The sequence shown here is derived from an EMBL/GenBank/DDBJ whole genome shotgun (WGS) entry which is preliminary data.</text>
</comment>
<feature type="compositionally biased region" description="Basic and acidic residues" evidence="1">
    <location>
        <begin position="116"/>
        <end position="135"/>
    </location>
</feature>
<protein>
    <submittedName>
        <fullName evidence="2">Uncharacterized protein</fullName>
    </submittedName>
</protein>
<organism evidence="2 3">
    <name type="scientific">Candolleomyces aberdarensis</name>
    <dbReference type="NCBI Taxonomy" id="2316362"/>
    <lineage>
        <taxon>Eukaryota</taxon>
        <taxon>Fungi</taxon>
        <taxon>Dikarya</taxon>
        <taxon>Basidiomycota</taxon>
        <taxon>Agaricomycotina</taxon>
        <taxon>Agaricomycetes</taxon>
        <taxon>Agaricomycetidae</taxon>
        <taxon>Agaricales</taxon>
        <taxon>Agaricineae</taxon>
        <taxon>Psathyrellaceae</taxon>
        <taxon>Candolleomyces</taxon>
    </lineage>
</organism>
<dbReference type="EMBL" id="SDEE01000662">
    <property type="protein sequence ID" value="RXW14691.1"/>
    <property type="molecule type" value="Genomic_DNA"/>
</dbReference>
<evidence type="ECO:0000256" key="1">
    <source>
        <dbReference type="SAM" id="MobiDB-lite"/>
    </source>
</evidence>
<evidence type="ECO:0000313" key="2">
    <source>
        <dbReference type="EMBL" id="RXW14691.1"/>
    </source>
</evidence>
<gene>
    <name evidence="2" type="ORF">EST38_g11163</name>
</gene>
<feature type="compositionally biased region" description="Low complexity" evidence="1">
    <location>
        <begin position="86"/>
        <end position="100"/>
    </location>
</feature>
<dbReference type="AlphaFoldDB" id="A0A4Q2D7U8"/>
<evidence type="ECO:0000313" key="3">
    <source>
        <dbReference type="Proteomes" id="UP000290288"/>
    </source>
</evidence>
<feature type="region of interest" description="Disordered" evidence="1">
    <location>
        <begin position="86"/>
        <end position="135"/>
    </location>
</feature>
<name>A0A4Q2D7U8_9AGAR</name>
<reference evidence="2 3" key="1">
    <citation type="submission" date="2019-01" db="EMBL/GenBank/DDBJ databases">
        <title>Draft genome sequence of Psathyrella aberdarensis IHI B618.</title>
        <authorList>
            <person name="Buettner E."/>
            <person name="Kellner H."/>
        </authorList>
    </citation>
    <scope>NUCLEOTIDE SEQUENCE [LARGE SCALE GENOMIC DNA]</scope>
    <source>
        <strain evidence="2 3">IHI B618</strain>
    </source>
</reference>
<dbReference type="Proteomes" id="UP000290288">
    <property type="component" value="Unassembled WGS sequence"/>
</dbReference>
<keyword evidence="3" id="KW-1185">Reference proteome</keyword>